<proteinExistence type="predicted"/>
<feature type="transmembrane region" description="Helical" evidence="4">
    <location>
        <begin position="255"/>
        <end position="274"/>
    </location>
</feature>
<dbReference type="InterPro" id="IPR020846">
    <property type="entry name" value="MFS_dom"/>
</dbReference>
<feature type="transmembrane region" description="Helical" evidence="4">
    <location>
        <begin position="139"/>
        <end position="159"/>
    </location>
</feature>
<feature type="transmembrane region" description="Helical" evidence="4">
    <location>
        <begin position="309"/>
        <end position="329"/>
    </location>
</feature>
<feature type="transmembrane region" description="Helical" evidence="4">
    <location>
        <begin position="229"/>
        <end position="249"/>
    </location>
</feature>
<organism evidence="6 7">
    <name type="scientific">Paraburkholderia panacisoli</name>
    <dbReference type="NCBI Taxonomy" id="2603818"/>
    <lineage>
        <taxon>Bacteria</taxon>
        <taxon>Pseudomonadati</taxon>
        <taxon>Pseudomonadota</taxon>
        <taxon>Betaproteobacteria</taxon>
        <taxon>Burkholderiales</taxon>
        <taxon>Burkholderiaceae</taxon>
        <taxon>Paraburkholderia</taxon>
    </lineage>
</organism>
<dbReference type="SUPFAM" id="SSF103473">
    <property type="entry name" value="MFS general substrate transporter"/>
    <property type="match status" value="1"/>
</dbReference>
<protein>
    <submittedName>
        <fullName evidence="6">MFS transporter</fullName>
    </submittedName>
</protein>
<feature type="transmembrane region" description="Helical" evidence="4">
    <location>
        <begin position="84"/>
        <end position="103"/>
    </location>
</feature>
<dbReference type="EMBL" id="VTUZ01000076">
    <property type="protein sequence ID" value="KAA0997686.1"/>
    <property type="molecule type" value="Genomic_DNA"/>
</dbReference>
<name>A0A5B0G2Q4_9BURK</name>
<evidence type="ECO:0000313" key="7">
    <source>
        <dbReference type="Proteomes" id="UP000325273"/>
    </source>
</evidence>
<feature type="transmembrane region" description="Helical" evidence="4">
    <location>
        <begin position="51"/>
        <end position="72"/>
    </location>
</feature>
<keyword evidence="1 4" id="KW-0812">Transmembrane</keyword>
<dbReference type="PANTHER" id="PTHR23521:SF3">
    <property type="entry name" value="MFS TRANSPORTER"/>
    <property type="match status" value="1"/>
</dbReference>
<dbReference type="GO" id="GO:0022857">
    <property type="term" value="F:transmembrane transporter activity"/>
    <property type="evidence" value="ECO:0007669"/>
    <property type="project" value="InterPro"/>
</dbReference>
<feature type="transmembrane region" description="Helical" evidence="4">
    <location>
        <begin position="165"/>
        <end position="190"/>
    </location>
</feature>
<dbReference type="PANTHER" id="PTHR23521">
    <property type="entry name" value="TRANSPORTER MFS SUPERFAMILY"/>
    <property type="match status" value="1"/>
</dbReference>
<dbReference type="Pfam" id="PF07690">
    <property type="entry name" value="MFS_1"/>
    <property type="match status" value="1"/>
</dbReference>
<evidence type="ECO:0000259" key="5">
    <source>
        <dbReference type="PROSITE" id="PS50850"/>
    </source>
</evidence>
<dbReference type="Gene3D" id="1.20.1250.20">
    <property type="entry name" value="MFS general substrate transporter like domains"/>
    <property type="match status" value="2"/>
</dbReference>
<keyword evidence="2 4" id="KW-1133">Transmembrane helix</keyword>
<evidence type="ECO:0000313" key="6">
    <source>
        <dbReference type="EMBL" id="KAA0997686.1"/>
    </source>
</evidence>
<feature type="transmembrane region" description="Helical" evidence="4">
    <location>
        <begin position="109"/>
        <end position="127"/>
    </location>
</feature>
<dbReference type="InterPro" id="IPR011701">
    <property type="entry name" value="MFS"/>
</dbReference>
<feature type="transmembrane region" description="Helical" evidence="4">
    <location>
        <begin position="341"/>
        <end position="367"/>
    </location>
</feature>
<evidence type="ECO:0000256" key="3">
    <source>
        <dbReference type="ARBA" id="ARBA00023136"/>
    </source>
</evidence>
<gene>
    <name evidence="6" type="ORF">FVF58_48105</name>
</gene>
<dbReference type="PROSITE" id="PS50850">
    <property type="entry name" value="MFS"/>
    <property type="match status" value="1"/>
</dbReference>
<dbReference type="AlphaFoldDB" id="A0A5B0G2Q4"/>
<accession>A0A5B0G2Q4</accession>
<comment type="caution">
    <text evidence="6">The sequence shown here is derived from an EMBL/GenBank/DDBJ whole genome shotgun (WGS) entry which is preliminary data.</text>
</comment>
<keyword evidence="3 4" id="KW-0472">Membrane</keyword>
<sequence length="408" mass="42850">MSGEVLQVQDPDRWRALAVLAVTLVLSMTPWFSAAAVIPQLRAEWALSVSAAAWLTIAVQLGFVCGALTSSLLNISDVVSPKHVIVGGAIGAATANGLLEVASGAGVGIALRFATGFFLAGVYPPALKLMCTWFRKGRGIALGILVGAIVVGQAMPHLINGLGGLSWRVVIYVTCVLTLAGGLITVFAVTEGPFPFPKARFDPTQVWRVFANRGVRLASFGYFGHMWELFAMYAWFLVFFSEALAARGIAAGPAAAYATFAVIAVGGLGCWAGGILGDRWGRTRTTALMMTISGSCCVLIGLLFDSSTWLLLCVGLVWGFTVVADSAQFSAMVTELADQSYVGTALTLQLAIGFILTVATIWLVPLLAGTFGWRWAFAFLAPGPALGVLAMLRLKSLPESSHLAGGIG</sequence>
<dbReference type="GO" id="GO:0005886">
    <property type="term" value="C:plasma membrane"/>
    <property type="evidence" value="ECO:0007669"/>
    <property type="project" value="TreeGrafter"/>
</dbReference>
<feature type="domain" description="Major facilitator superfamily (MFS) profile" evidence="5">
    <location>
        <begin position="16"/>
        <end position="399"/>
    </location>
</feature>
<keyword evidence="7" id="KW-1185">Reference proteome</keyword>
<dbReference type="RefSeq" id="WP_149676539.1">
    <property type="nucleotide sequence ID" value="NZ_VTUZ01000076.1"/>
</dbReference>
<evidence type="ECO:0000256" key="2">
    <source>
        <dbReference type="ARBA" id="ARBA00022989"/>
    </source>
</evidence>
<evidence type="ECO:0000256" key="4">
    <source>
        <dbReference type="SAM" id="Phobius"/>
    </source>
</evidence>
<dbReference type="Proteomes" id="UP000325273">
    <property type="component" value="Unassembled WGS sequence"/>
</dbReference>
<evidence type="ECO:0000256" key="1">
    <source>
        <dbReference type="ARBA" id="ARBA00022692"/>
    </source>
</evidence>
<reference evidence="6 7" key="1">
    <citation type="submission" date="2019-08" db="EMBL/GenBank/DDBJ databases">
        <title>Paraburkholderia sp. DCY113.</title>
        <authorList>
            <person name="Kang J."/>
        </authorList>
    </citation>
    <scope>NUCLEOTIDE SEQUENCE [LARGE SCALE GENOMIC DNA]</scope>
    <source>
        <strain evidence="6 7">DCY113</strain>
    </source>
</reference>
<feature type="transmembrane region" description="Helical" evidence="4">
    <location>
        <begin position="373"/>
        <end position="392"/>
    </location>
</feature>
<dbReference type="InterPro" id="IPR036259">
    <property type="entry name" value="MFS_trans_sf"/>
</dbReference>